<dbReference type="InterPro" id="IPR033120">
    <property type="entry name" value="HOTDOG_ACOT"/>
</dbReference>
<reference evidence="6" key="1">
    <citation type="journal article" date="2023" name="IScience">
        <title>Live-bearing cockroach genome reveals convergent evolutionary mechanisms linked to viviparity in insects and beyond.</title>
        <authorList>
            <person name="Fouks B."/>
            <person name="Harrison M.C."/>
            <person name="Mikhailova A.A."/>
            <person name="Marchal E."/>
            <person name="English S."/>
            <person name="Carruthers M."/>
            <person name="Jennings E.C."/>
            <person name="Chiamaka E.L."/>
            <person name="Frigard R.A."/>
            <person name="Pippel M."/>
            <person name="Attardo G.M."/>
            <person name="Benoit J.B."/>
            <person name="Bornberg-Bauer E."/>
            <person name="Tobe S.S."/>
        </authorList>
    </citation>
    <scope>NUCLEOTIDE SEQUENCE</scope>
    <source>
        <strain evidence="6">Stay&amp;Tobe</strain>
    </source>
</reference>
<evidence type="ECO:0000256" key="3">
    <source>
        <dbReference type="ARBA" id="ARBA00022801"/>
    </source>
</evidence>
<comment type="similarity">
    <text evidence="1">Belongs to the acyl coenzyme A hydrolase family.</text>
</comment>
<keyword evidence="4" id="KW-0809">Transit peptide</keyword>
<evidence type="ECO:0000256" key="2">
    <source>
        <dbReference type="ARBA" id="ARBA00022737"/>
    </source>
</evidence>
<dbReference type="EMBL" id="JASPKZ010007795">
    <property type="protein sequence ID" value="KAJ9582563.1"/>
    <property type="molecule type" value="Genomic_DNA"/>
</dbReference>
<organism evidence="6 7">
    <name type="scientific">Diploptera punctata</name>
    <name type="common">Pacific beetle cockroach</name>
    <dbReference type="NCBI Taxonomy" id="6984"/>
    <lineage>
        <taxon>Eukaryota</taxon>
        <taxon>Metazoa</taxon>
        <taxon>Ecdysozoa</taxon>
        <taxon>Arthropoda</taxon>
        <taxon>Hexapoda</taxon>
        <taxon>Insecta</taxon>
        <taxon>Pterygota</taxon>
        <taxon>Neoptera</taxon>
        <taxon>Polyneoptera</taxon>
        <taxon>Dictyoptera</taxon>
        <taxon>Blattodea</taxon>
        <taxon>Blaberoidea</taxon>
        <taxon>Blaberidae</taxon>
        <taxon>Diplopterinae</taxon>
        <taxon>Diploptera</taxon>
    </lineage>
</organism>
<keyword evidence="3" id="KW-0378">Hydrolase</keyword>
<dbReference type="PROSITE" id="PS51770">
    <property type="entry name" value="HOTDOG_ACOT"/>
    <property type="match status" value="1"/>
</dbReference>
<sequence>MSVLAYKVGTYLLKYSTVNQHLINEMGIEPGYLVKRKPRDSLLHLLPKLQEELPHRTMQDSNLSASIPLAKDIALQNKYVSVHGRVRIGKLLEDLDEFAVAVSYKYLHTPKRRLEDNSPYIIVTALVDKISLNTHFVPKYLENIYISGYVSWVGKTSLEITAMLEQENDGKMEIITAALFLMAARNATNTGSAFVNPLCAQNEEEEMSIRCGEERKKKRMYHSENSTLRKLPNDEEMNLIHGLFKKTVDLHDPRIYKPHLPKNCVWMNDAVYHNLFSGYPE</sequence>
<dbReference type="PANTHER" id="PTHR12655">
    <property type="entry name" value="ACYL-COA THIOESTERASE"/>
    <property type="match status" value="1"/>
</dbReference>
<evidence type="ECO:0000313" key="7">
    <source>
        <dbReference type="Proteomes" id="UP001233999"/>
    </source>
</evidence>
<evidence type="ECO:0000259" key="5">
    <source>
        <dbReference type="PROSITE" id="PS51770"/>
    </source>
</evidence>
<dbReference type="SUPFAM" id="SSF54637">
    <property type="entry name" value="Thioesterase/thiol ester dehydrase-isomerase"/>
    <property type="match status" value="1"/>
</dbReference>
<gene>
    <name evidence="6" type="ORF">L9F63_003121</name>
</gene>
<accession>A0AAD7ZMF9</accession>
<evidence type="ECO:0000313" key="6">
    <source>
        <dbReference type="EMBL" id="KAJ9582563.1"/>
    </source>
</evidence>
<dbReference type="PANTHER" id="PTHR12655:SF0">
    <property type="entry name" value="ACYL-COENZYME A THIOESTERASE 9, MITOCHONDRIAL"/>
    <property type="match status" value="1"/>
</dbReference>
<evidence type="ECO:0000256" key="1">
    <source>
        <dbReference type="ARBA" id="ARBA00010458"/>
    </source>
</evidence>
<feature type="non-terminal residue" evidence="6">
    <location>
        <position position="281"/>
    </location>
</feature>
<protein>
    <recommendedName>
        <fullName evidence="5">HotDog ACOT-type domain-containing protein</fullName>
    </recommendedName>
</protein>
<dbReference type="Proteomes" id="UP001233999">
    <property type="component" value="Unassembled WGS sequence"/>
</dbReference>
<comment type="caution">
    <text evidence="6">The sequence shown here is derived from an EMBL/GenBank/DDBJ whole genome shotgun (WGS) entry which is preliminary data.</text>
</comment>
<dbReference type="CDD" id="cd03442">
    <property type="entry name" value="BFIT_BACH"/>
    <property type="match status" value="1"/>
</dbReference>
<keyword evidence="2" id="KW-0677">Repeat</keyword>
<keyword evidence="7" id="KW-1185">Reference proteome</keyword>
<dbReference type="AlphaFoldDB" id="A0AAD7ZMF9"/>
<dbReference type="GO" id="GO:0006637">
    <property type="term" value="P:acyl-CoA metabolic process"/>
    <property type="evidence" value="ECO:0007669"/>
    <property type="project" value="TreeGrafter"/>
</dbReference>
<dbReference type="GO" id="GO:0047617">
    <property type="term" value="F:fatty acyl-CoA hydrolase activity"/>
    <property type="evidence" value="ECO:0007669"/>
    <property type="project" value="TreeGrafter"/>
</dbReference>
<dbReference type="GO" id="GO:0005739">
    <property type="term" value="C:mitochondrion"/>
    <property type="evidence" value="ECO:0007669"/>
    <property type="project" value="TreeGrafter"/>
</dbReference>
<evidence type="ECO:0000256" key="4">
    <source>
        <dbReference type="ARBA" id="ARBA00022946"/>
    </source>
</evidence>
<feature type="domain" description="HotDog ACOT-type" evidence="5">
    <location>
        <begin position="64"/>
        <end position="188"/>
    </location>
</feature>
<name>A0AAD7ZMF9_DIPPU</name>
<proteinExistence type="inferred from homology"/>
<dbReference type="Gene3D" id="3.10.129.10">
    <property type="entry name" value="Hotdog Thioesterase"/>
    <property type="match status" value="1"/>
</dbReference>
<reference evidence="6" key="2">
    <citation type="submission" date="2023-05" db="EMBL/GenBank/DDBJ databases">
        <authorList>
            <person name="Fouks B."/>
        </authorList>
    </citation>
    <scope>NUCLEOTIDE SEQUENCE</scope>
    <source>
        <strain evidence="6">Stay&amp;Tobe</strain>
        <tissue evidence="6">Testes</tissue>
    </source>
</reference>
<dbReference type="InterPro" id="IPR029069">
    <property type="entry name" value="HotDog_dom_sf"/>
</dbReference>